<dbReference type="InterPro" id="IPR007593">
    <property type="entry name" value="CD225/Dispanin_fam"/>
</dbReference>
<dbReference type="eggNOG" id="COG4640">
    <property type="taxonomic scope" value="Bacteria"/>
</dbReference>
<dbReference type="PANTHER" id="PTHR14948">
    <property type="entry name" value="NG5"/>
    <property type="match status" value="1"/>
</dbReference>
<dbReference type="PANTHER" id="PTHR14948:SF25">
    <property type="entry name" value="DUF4190 DOMAIN-CONTAINING PROTEIN"/>
    <property type="match status" value="1"/>
</dbReference>
<proteinExistence type="predicted"/>
<keyword evidence="2 5" id="KW-0812">Transmembrane</keyword>
<accession>A0A091BEG6</accession>
<evidence type="ECO:0000256" key="5">
    <source>
        <dbReference type="SAM" id="Phobius"/>
    </source>
</evidence>
<dbReference type="AlphaFoldDB" id="A0A091BEG6"/>
<keyword evidence="8" id="KW-1185">Reference proteome</keyword>
<evidence type="ECO:0000313" key="8">
    <source>
        <dbReference type="Proteomes" id="UP000029391"/>
    </source>
</evidence>
<dbReference type="Pfam" id="PF04505">
    <property type="entry name" value="CD225"/>
    <property type="match status" value="1"/>
</dbReference>
<evidence type="ECO:0000259" key="6">
    <source>
        <dbReference type="Pfam" id="PF13240"/>
    </source>
</evidence>
<sequence length="134" mass="13703">MYCPNCGQDNLDSAAHCAACGMALGNAGAPPPPPGYGGSPAWPNQNQAQGPKPDNYLVWAIIVTICCCLPGGIVSIVYAAQVDSKYNAGDYAGARDASDKAKLWALISAGVGFVFSLIYVGLNFAAIAGQSGNF</sequence>
<dbReference type="InterPro" id="IPR026870">
    <property type="entry name" value="Zinc_ribbon_dom"/>
</dbReference>
<evidence type="ECO:0000313" key="7">
    <source>
        <dbReference type="EMBL" id="KFN49209.1"/>
    </source>
</evidence>
<dbReference type="GO" id="GO:0016020">
    <property type="term" value="C:membrane"/>
    <property type="evidence" value="ECO:0007669"/>
    <property type="project" value="UniProtKB-SubCell"/>
</dbReference>
<feature type="transmembrane region" description="Helical" evidence="5">
    <location>
        <begin position="103"/>
        <end position="128"/>
    </location>
</feature>
<dbReference type="Pfam" id="PF13240">
    <property type="entry name" value="Zn_Ribbon_1"/>
    <property type="match status" value="1"/>
</dbReference>
<evidence type="ECO:0000256" key="2">
    <source>
        <dbReference type="ARBA" id="ARBA00022692"/>
    </source>
</evidence>
<dbReference type="EMBL" id="AWXU01000040">
    <property type="protein sequence ID" value="KFN49209.1"/>
    <property type="molecule type" value="Genomic_DNA"/>
</dbReference>
<evidence type="ECO:0000256" key="3">
    <source>
        <dbReference type="ARBA" id="ARBA00022989"/>
    </source>
</evidence>
<comment type="caution">
    <text evidence="7">The sequence shown here is derived from an EMBL/GenBank/DDBJ whole genome shotgun (WGS) entry which is preliminary data.</text>
</comment>
<dbReference type="InterPro" id="IPR051423">
    <property type="entry name" value="CD225/Dispanin"/>
</dbReference>
<keyword evidence="4 5" id="KW-0472">Membrane</keyword>
<evidence type="ECO:0000256" key="4">
    <source>
        <dbReference type="ARBA" id="ARBA00023136"/>
    </source>
</evidence>
<organism evidence="7 8">
    <name type="scientific">Arenimonas composti TR7-09 = DSM 18010</name>
    <dbReference type="NCBI Taxonomy" id="1121013"/>
    <lineage>
        <taxon>Bacteria</taxon>
        <taxon>Pseudomonadati</taxon>
        <taxon>Pseudomonadota</taxon>
        <taxon>Gammaproteobacteria</taxon>
        <taxon>Lysobacterales</taxon>
        <taxon>Lysobacteraceae</taxon>
        <taxon>Arenimonas</taxon>
    </lineage>
</organism>
<feature type="domain" description="Zinc-ribbon" evidence="6">
    <location>
        <begin position="2"/>
        <end position="24"/>
    </location>
</feature>
<dbReference type="OrthoDB" id="9815705at2"/>
<keyword evidence="3 5" id="KW-1133">Transmembrane helix</keyword>
<evidence type="ECO:0000256" key="1">
    <source>
        <dbReference type="ARBA" id="ARBA00004370"/>
    </source>
</evidence>
<dbReference type="STRING" id="1121013.GCA_000426365_02460"/>
<feature type="transmembrane region" description="Helical" evidence="5">
    <location>
        <begin position="56"/>
        <end position="82"/>
    </location>
</feature>
<name>A0A091BEG6_9GAMM</name>
<reference evidence="7 8" key="1">
    <citation type="submission" date="2013-09" db="EMBL/GenBank/DDBJ databases">
        <title>Genome sequencing of Arenimonas composti.</title>
        <authorList>
            <person name="Chen F."/>
            <person name="Wang G."/>
        </authorList>
    </citation>
    <scope>NUCLEOTIDE SEQUENCE [LARGE SCALE GENOMIC DNA]</scope>
    <source>
        <strain evidence="7 8">TR7-09</strain>
    </source>
</reference>
<protein>
    <recommendedName>
        <fullName evidence="6">Zinc-ribbon domain-containing protein</fullName>
    </recommendedName>
</protein>
<gene>
    <name evidence="7" type="ORF">P873_12195</name>
</gene>
<dbReference type="Proteomes" id="UP000029391">
    <property type="component" value="Unassembled WGS sequence"/>
</dbReference>
<comment type="subcellular location">
    <subcellularLocation>
        <location evidence="1">Membrane</location>
    </subcellularLocation>
</comment>